<dbReference type="GO" id="GO:0005634">
    <property type="term" value="C:nucleus"/>
    <property type="evidence" value="ECO:0007669"/>
    <property type="project" value="InterPro"/>
</dbReference>
<dbReference type="Pfam" id="PF05033">
    <property type="entry name" value="Pre-SET"/>
    <property type="match status" value="1"/>
</dbReference>
<evidence type="ECO:0000259" key="9">
    <source>
        <dbReference type="PROSITE" id="PS50280"/>
    </source>
</evidence>
<accession>A0A1R0H0S0</accession>
<proteinExistence type="predicted"/>
<comment type="subcellular location">
    <subcellularLocation>
        <location evidence="1">Chromosome</location>
    </subcellularLocation>
</comment>
<evidence type="ECO:0000256" key="2">
    <source>
        <dbReference type="ARBA" id="ARBA00022454"/>
    </source>
</evidence>
<dbReference type="EMBL" id="LSSL01001279">
    <property type="protein sequence ID" value="OLY82739.1"/>
    <property type="molecule type" value="Genomic_DNA"/>
</dbReference>
<keyword evidence="3 11" id="KW-0489">Methyltransferase</keyword>
<evidence type="ECO:0000256" key="8">
    <source>
        <dbReference type="SAM" id="MobiDB-lite"/>
    </source>
</evidence>
<keyword evidence="6" id="KW-0479">Metal-binding</keyword>
<evidence type="ECO:0000256" key="5">
    <source>
        <dbReference type="ARBA" id="ARBA00022691"/>
    </source>
</evidence>
<dbReference type="GO" id="GO:0042054">
    <property type="term" value="F:histone methyltransferase activity"/>
    <property type="evidence" value="ECO:0007669"/>
    <property type="project" value="InterPro"/>
</dbReference>
<dbReference type="SMART" id="SM00468">
    <property type="entry name" value="PreSET"/>
    <property type="match status" value="1"/>
</dbReference>
<dbReference type="PROSITE" id="PS50280">
    <property type="entry name" value="SET"/>
    <property type="match status" value="1"/>
</dbReference>
<dbReference type="GO" id="GO:0008270">
    <property type="term" value="F:zinc ion binding"/>
    <property type="evidence" value="ECO:0007669"/>
    <property type="project" value="InterPro"/>
</dbReference>
<feature type="domain" description="SET" evidence="9">
    <location>
        <begin position="390"/>
        <end position="517"/>
    </location>
</feature>
<dbReference type="PANTHER" id="PTHR46223:SF3">
    <property type="entry name" value="HISTONE-LYSINE N-METHYLTRANSFERASE SET-23"/>
    <property type="match status" value="1"/>
</dbReference>
<dbReference type="InterPro" id="IPR007728">
    <property type="entry name" value="Pre-SET_dom"/>
</dbReference>
<dbReference type="AlphaFoldDB" id="A0A1R0H0S0"/>
<dbReference type="Proteomes" id="UP000187455">
    <property type="component" value="Unassembled WGS sequence"/>
</dbReference>
<feature type="domain" description="Post-SET" evidence="10">
    <location>
        <begin position="615"/>
        <end position="631"/>
    </location>
</feature>
<dbReference type="GO" id="GO:0005694">
    <property type="term" value="C:chromosome"/>
    <property type="evidence" value="ECO:0007669"/>
    <property type="project" value="UniProtKB-SubCell"/>
</dbReference>
<dbReference type="SUPFAM" id="SSF82199">
    <property type="entry name" value="SET domain"/>
    <property type="match status" value="2"/>
</dbReference>
<evidence type="ECO:0000256" key="4">
    <source>
        <dbReference type="ARBA" id="ARBA00022679"/>
    </source>
</evidence>
<dbReference type="InterPro" id="IPR001214">
    <property type="entry name" value="SET_dom"/>
</dbReference>
<dbReference type="InterPro" id="IPR046341">
    <property type="entry name" value="SET_dom_sf"/>
</dbReference>
<dbReference type="PROSITE" id="PS50868">
    <property type="entry name" value="POST_SET"/>
    <property type="match status" value="1"/>
</dbReference>
<gene>
    <name evidence="11" type="ORF">AYI68_g3132</name>
</gene>
<keyword evidence="4 11" id="KW-0808">Transferase</keyword>
<dbReference type="Gene3D" id="2.170.270.10">
    <property type="entry name" value="SET domain"/>
    <property type="match status" value="1"/>
</dbReference>
<evidence type="ECO:0000256" key="1">
    <source>
        <dbReference type="ARBA" id="ARBA00004286"/>
    </source>
</evidence>
<evidence type="ECO:0000313" key="11">
    <source>
        <dbReference type="EMBL" id="OLY82739.1"/>
    </source>
</evidence>
<dbReference type="OrthoDB" id="308383at2759"/>
<keyword evidence="12" id="KW-1185">Reference proteome</keyword>
<dbReference type="STRING" id="133383.A0A1R0H0S0"/>
<dbReference type="InterPro" id="IPR003616">
    <property type="entry name" value="Post-SET_dom"/>
</dbReference>
<evidence type="ECO:0000313" key="12">
    <source>
        <dbReference type="Proteomes" id="UP000187455"/>
    </source>
</evidence>
<keyword evidence="7" id="KW-0862">Zinc</keyword>
<comment type="caution">
    <text evidence="11">The sequence shown here is derived from an EMBL/GenBank/DDBJ whole genome shotgun (WGS) entry which is preliminary data.</text>
</comment>
<evidence type="ECO:0000256" key="3">
    <source>
        <dbReference type="ARBA" id="ARBA00022603"/>
    </source>
</evidence>
<protein>
    <submittedName>
        <fullName evidence="11">Histone-lysine N-methyltransferase SUV39H2</fullName>
    </submittedName>
</protein>
<feature type="compositionally biased region" description="Low complexity" evidence="8">
    <location>
        <begin position="541"/>
        <end position="553"/>
    </location>
</feature>
<name>A0A1R0H0S0_9FUNG</name>
<dbReference type="Pfam" id="PF00856">
    <property type="entry name" value="SET"/>
    <property type="match status" value="1"/>
</dbReference>
<reference evidence="11 12" key="1">
    <citation type="journal article" date="2016" name="Mol. Biol. Evol.">
        <title>Genome-Wide Survey of Gut Fungi (Harpellales) Reveals the First Horizontally Transferred Ubiquitin Gene from a Mosquito Host.</title>
        <authorList>
            <person name="Wang Y."/>
            <person name="White M.M."/>
            <person name="Kvist S."/>
            <person name="Moncalvo J.M."/>
        </authorList>
    </citation>
    <scope>NUCLEOTIDE SEQUENCE [LARGE SCALE GENOMIC DNA]</scope>
    <source>
        <strain evidence="11 12">ALG-7-W6</strain>
    </source>
</reference>
<dbReference type="PANTHER" id="PTHR46223">
    <property type="entry name" value="HISTONE-LYSINE N-METHYLTRANSFERASE SUV39H"/>
    <property type="match status" value="1"/>
</dbReference>
<evidence type="ECO:0000259" key="10">
    <source>
        <dbReference type="PROSITE" id="PS50868"/>
    </source>
</evidence>
<organism evidence="11 12">
    <name type="scientific">Smittium mucronatum</name>
    <dbReference type="NCBI Taxonomy" id="133383"/>
    <lineage>
        <taxon>Eukaryota</taxon>
        <taxon>Fungi</taxon>
        <taxon>Fungi incertae sedis</taxon>
        <taxon>Zoopagomycota</taxon>
        <taxon>Kickxellomycotina</taxon>
        <taxon>Harpellomycetes</taxon>
        <taxon>Harpellales</taxon>
        <taxon>Legeriomycetaceae</taxon>
        <taxon>Smittium</taxon>
    </lineage>
</organism>
<feature type="compositionally biased region" description="Polar residues" evidence="8">
    <location>
        <begin position="556"/>
        <end position="582"/>
    </location>
</feature>
<keyword evidence="5" id="KW-0949">S-adenosyl-L-methionine</keyword>
<keyword evidence="2" id="KW-0158">Chromosome</keyword>
<evidence type="ECO:0000256" key="7">
    <source>
        <dbReference type="ARBA" id="ARBA00022833"/>
    </source>
</evidence>
<sequence length="633" mass="70534">MGAIKNLNLISNYIGSLDHYSKKLFANQLINYFGTGFCRRKRHLTLDNPDDPLADQLWDHRVKLKRIQSHSLFKNTEFPNNKSNHDLTDSAAFHSQNGPYIVDKIPEISEGFANESSSNIVADLFNSIVGMDIELGNMLNDANKFPQELEIKDNHNDHQSITIPGFKYLKDAQDYNQNILKSESNQDLLSISKKKILNYLSRRFVVRPTIPNYLPPPISKNLLLFQDLVKNSKGPPISVVNIIDDTPPPLDFEFINESRYASDVPRPQQLQVNSCSCETEELTSISQPKIDGSVSEAVGGSQIKIKNSSSIFSGYSQEQYNTIVKLGCKHSLAKNGEITSGCVHNPETGGPYNSSGLLQLPEKHAIYECNWMCSCGPFCLNRLIQRGPTISFQIFKTAKKGWGVRTLETLQKGQFVAEYVGEVITYAEAERRGKKNDKLGSTYLFDLDFETLEDMDPEFTIDAEKCGNVAHFLNHSCDPNLQIRAAYINHCDSRLHQLAFFTKSRIPAGTELTFDYNPSSPFPGDRGYIDFSEHKGRNLEFSSFRSPNRSSRPGLNASSTAPSGNQGAGQSSNLTMDPQTEPMSPGYMSDGDQAVPGPIATPKKQPSSVAPFIHKGYVCYCGAVRCRGFVFLS</sequence>
<dbReference type="SMART" id="SM00317">
    <property type="entry name" value="SET"/>
    <property type="match status" value="1"/>
</dbReference>
<feature type="region of interest" description="Disordered" evidence="8">
    <location>
        <begin position="540"/>
        <end position="606"/>
    </location>
</feature>
<dbReference type="GO" id="GO:0032259">
    <property type="term" value="P:methylation"/>
    <property type="evidence" value="ECO:0007669"/>
    <property type="project" value="UniProtKB-KW"/>
</dbReference>
<evidence type="ECO:0000256" key="6">
    <source>
        <dbReference type="ARBA" id="ARBA00022723"/>
    </source>
</evidence>
<dbReference type="InterPro" id="IPR050973">
    <property type="entry name" value="H3K9_Histone-Lys_N-MTase"/>
</dbReference>